<dbReference type="AlphaFoldDB" id="A0A4C1TNT2"/>
<evidence type="ECO:0000313" key="1">
    <source>
        <dbReference type="EMBL" id="GBP15488.1"/>
    </source>
</evidence>
<dbReference type="EMBL" id="BGZK01000072">
    <property type="protein sequence ID" value="GBP15488.1"/>
    <property type="molecule type" value="Genomic_DNA"/>
</dbReference>
<proteinExistence type="predicted"/>
<comment type="caution">
    <text evidence="1">The sequence shown here is derived from an EMBL/GenBank/DDBJ whole genome shotgun (WGS) entry which is preliminary data.</text>
</comment>
<evidence type="ECO:0000313" key="2">
    <source>
        <dbReference type="Proteomes" id="UP000299102"/>
    </source>
</evidence>
<organism evidence="1 2">
    <name type="scientific">Eumeta variegata</name>
    <name type="common">Bagworm moth</name>
    <name type="synonym">Eumeta japonica</name>
    <dbReference type="NCBI Taxonomy" id="151549"/>
    <lineage>
        <taxon>Eukaryota</taxon>
        <taxon>Metazoa</taxon>
        <taxon>Ecdysozoa</taxon>
        <taxon>Arthropoda</taxon>
        <taxon>Hexapoda</taxon>
        <taxon>Insecta</taxon>
        <taxon>Pterygota</taxon>
        <taxon>Neoptera</taxon>
        <taxon>Endopterygota</taxon>
        <taxon>Lepidoptera</taxon>
        <taxon>Glossata</taxon>
        <taxon>Ditrysia</taxon>
        <taxon>Tineoidea</taxon>
        <taxon>Psychidae</taxon>
        <taxon>Oiketicinae</taxon>
        <taxon>Eumeta</taxon>
    </lineage>
</organism>
<name>A0A4C1TNT2_EUMVA</name>
<accession>A0A4C1TNT2</accession>
<protein>
    <submittedName>
        <fullName evidence="1">Uncharacterized protein</fullName>
    </submittedName>
</protein>
<sequence>MVQKYPLILCIRHESRRTALAPRPAINYCRWTVRVRAFVDLRSCSCVSVVSGAGSVVKSVGYQPQSIGIAPDHCDKFRCDAAPRGRAESPRVRVDTRPQVGRGAGGRARLGGICVSCTRGRRVPRIPRAAPPNIDFGINSEYLGFGSFTTAYRNSERLTKSDTVGSFK</sequence>
<gene>
    <name evidence="1" type="ORF">EVAR_9271_1</name>
</gene>
<reference evidence="1 2" key="1">
    <citation type="journal article" date="2019" name="Commun. Biol.">
        <title>The bagworm genome reveals a unique fibroin gene that provides high tensile strength.</title>
        <authorList>
            <person name="Kono N."/>
            <person name="Nakamura H."/>
            <person name="Ohtoshi R."/>
            <person name="Tomita M."/>
            <person name="Numata K."/>
            <person name="Arakawa K."/>
        </authorList>
    </citation>
    <scope>NUCLEOTIDE SEQUENCE [LARGE SCALE GENOMIC DNA]</scope>
</reference>
<keyword evidence="2" id="KW-1185">Reference proteome</keyword>
<dbReference type="Proteomes" id="UP000299102">
    <property type="component" value="Unassembled WGS sequence"/>
</dbReference>